<accession>A0A0D8BPK3</accession>
<organism evidence="2 3">
    <name type="scientific">Frankia torreyi</name>
    <dbReference type="NCBI Taxonomy" id="1856"/>
    <lineage>
        <taxon>Bacteria</taxon>
        <taxon>Bacillati</taxon>
        <taxon>Actinomycetota</taxon>
        <taxon>Actinomycetes</taxon>
        <taxon>Frankiales</taxon>
        <taxon>Frankiaceae</taxon>
        <taxon>Frankia</taxon>
    </lineage>
</organism>
<evidence type="ECO:0000256" key="1">
    <source>
        <dbReference type="SAM" id="Phobius"/>
    </source>
</evidence>
<dbReference type="OrthoDB" id="3383491at2"/>
<reference evidence="3" key="1">
    <citation type="submission" date="2015-02" db="EMBL/GenBank/DDBJ databases">
        <title>Draft Genome of Frankia sp. CpI1-S.</title>
        <authorList>
            <person name="Oshone R.T."/>
            <person name="Ngom M."/>
            <person name="Ghodhbane-Gtari F."/>
            <person name="Gtari M."/>
            <person name="Morris K."/>
            <person name="Thomas K."/>
            <person name="Sen A."/>
            <person name="Tisa L.S."/>
        </authorList>
    </citation>
    <scope>NUCLEOTIDE SEQUENCE [LARGE SCALE GENOMIC DNA]</scope>
    <source>
        <strain evidence="3">CpI1-S</strain>
    </source>
</reference>
<keyword evidence="1" id="KW-1133">Transmembrane helix</keyword>
<feature type="transmembrane region" description="Helical" evidence="1">
    <location>
        <begin position="83"/>
        <end position="104"/>
    </location>
</feature>
<protein>
    <submittedName>
        <fullName evidence="2">Uncharacterized protein</fullName>
    </submittedName>
</protein>
<evidence type="ECO:0000313" key="2">
    <source>
        <dbReference type="EMBL" id="KJE25302.1"/>
    </source>
</evidence>
<evidence type="ECO:0000313" key="3">
    <source>
        <dbReference type="Proteomes" id="UP000032545"/>
    </source>
</evidence>
<dbReference type="RefSeq" id="WP_044883192.1">
    <property type="nucleotide sequence ID" value="NZ_JYFN01000002.1"/>
</dbReference>
<gene>
    <name evidence="2" type="ORF">FF36_00435</name>
</gene>
<keyword evidence="3" id="KW-1185">Reference proteome</keyword>
<dbReference type="PATRIC" id="fig|1502723.3.peg.482"/>
<dbReference type="EMBL" id="JYFN01000002">
    <property type="protein sequence ID" value="KJE25302.1"/>
    <property type="molecule type" value="Genomic_DNA"/>
</dbReference>
<keyword evidence="1" id="KW-0472">Membrane</keyword>
<comment type="caution">
    <text evidence="2">The sequence shown here is derived from an EMBL/GenBank/DDBJ whole genome shotgun (WGS) entry which is preliminary data.</text>
</comment>
<proteinExistence type="predicted"/>
<dbReference type="AlphaFoldDB" id="A0A0D8BPK3"/>
<feature type="transmembrane region" description="Helical" evidence="1">
    <location>
        <begin position="153"/>
        <end position="172"/>
    </location>
</feature>
<reference evidence="2 3" key="2">
    <citation type="journal article" date="2016" name="Genome Announc.">
        <title>Permanent Draft Genome Sequences for Two Variants of Frankia sp. Strain CpI1, the First Frankia Strain Isolated from Root Nodules of Comptonia peregrina.</title>
        <authorList>
            <person name="Oshone R."/>
            <person name="Hurst S.G.IV."/>
            <person name="Abebe-Akele F."/>
            <person name="Simpson S."/>
            <person name="Morris K."/>
            <person name="Thomas W.K."/>
            <person name="Tisa L.S."/>
        </authorList>
    </citation>
    <scope>NUCLEOTIDE SEQUENCE [LARGE SCALE GENOMIC DNA]</scope>
    <source>
        <strain evidence="3">CpI1-S</strain>
    </source>
</reference>
<dbReference type="Proteomes" id="UP000032545">
    <property type="component" value="Unassembled WGS sequence"/>
</dbReference>
<name>A0A0D8BPK3_9ACTN</name>
<keyword evidence="1" id="KW-0812">Transmembrane</keyword>
<sequence>MTTSLSTLDRLRIERAVWTMDTRLQDLPRRSRAARRRELRDNLHAAAADVGARQAVRQLGDLRVLAAGYLTAEYGELARRPSWAAAAFAIFAVEAVMMLVDYVARSAFDAGITATPEATGTFRWAGVPYLTSDATFTYHHGTHTSVGGAWTPLVYVLMFVGAFVAGRMWRLLSASRRQRRRTPLAVGTPGAVDGKADGGRI</sequence>